<evidence type="ECO:0000259" key="3">
    <source>
        <dbReference type="Pfam" id="PF01757"/>
    </source>
</evidence>
<feature type="transmembrane region" description="Helical" evidence="2">
    <location>
        <begin position="205"/>
        <end position="223"/>
    </location>
</feature>
<name>A0A2W5ND06_RHOSU</name>
<feature type="transmembrane region" description="Helical" evidence="2">
    <location>
        <begin position="48"/>
        <end position="68"/>
    </location>
</feature>
<accession>A0A2W5ND06</accession>
<dbReference type="AlphaFoldDB" id="A0A2W5ND06"/>
<organism evidence="4 5">
    <name type="scientific">Rhodovulum sulfidophilum</name>
    <name type="common">Rhodobacter sulfidophilus</name>
    <dbReference type="NCBI Taxonomy" id="35806"/>
    <lineage>
        <taxon>Bacteria</taxon>
        <taxon>Pseudomonadati</taxon>
        <taxon>Pseudomonadota</taxon>
        <taxon>Alphaproteobacteria</taxon>
        <taxon>Rhodobacterales</taxon>
        <taxon>Paracoccaceae</taxon>
        <taxon>Rhodovulum</taxon>
    </lineage>
</organism>
<evidence type="ECO:0000256" key="2">
    <source>
        <dbReference type="SAM" id="Phobius"/>
    </source>
</evidence>
<feature type="region of interest" description="Disordered" evidence="1">
    <location>
        <begin position="334"/>
        <end position="358"/>
    </location>
</feature>
<dbReference type="Pfam" id="PF01757">
    <property type="entry name" value="Acyl_transf_3"/>
    <property type="match status" value="1"/>
</dbReference>
<feature type="transmembrane region" description="Helical" evidence="2">
    <location>
        <begin position="21"/>
        <end position="42"/>
    </location>
</feature>
<protein>
    <recommendedName>
        <fullName evidence="3">Acyltransferase 3 domain-containing protein</fullName>
    </recommendedName>
</protein>
<feature type="domain" description="Acyltransferase 3" evidence="3">
    <location>
        <begin position="23"/>
        <end position="310"/>
    </location>
</feature>
<proteinExistence type="predicted"/>
<feature type="transmembrane region" description="Helical" evidence="2">
    <location>
        <begin position="89"/>
        <end position="111"/>
    </location>
</feature>
<keyword evidence="2" id="KW-0812">Transmembrane</keyword>
<keyword evidence="2" id="KW-1133">Transmembrane helix</keyword>
<feature type="transmembrane region" description="Helical" evidence="2">
    <location>
        <begin position="297"/>
        <end position="315"/>
    </location>
</feature>
<feature type="transmembrane region" description="Helical" evidence="2">
    <location>
        <begin position="229"/>
        <end position="250"/>
    </location>
</feature>
<dbReference type="Proteomes" id="UP000249185">
    <property type="component" value="Unassembled WGS sequence"/>
</dbReference>
<evidence type="ECO:0000256" key="1">
    <source>
        <dbReference type="SAM" id="MobiDB-lite"/>
    </source>
</evidence>
<reference evidence="4 5" key="1">
    <citation type="submission" date="2017-08" db="EMBL/GenBank/DDBJ databases">
        <title>Infants hospitalized years apart are colonized by the same room-sourced microbial strains.</title>
        <authorList>
            <person name="Brooks B."/>
            <person name="Olm M.R."/>
            <person name="Firek B.A."/>
            <person name="Baker R."/>
            <person name="Thomas B.C."/>
            <person name="Morowitz M.J."/>
            <person name="Banfield J.F."/>
        </authorList>
    </citation>
    <scope>NUCLEOTIDE SEQUENCE [LARGE SCALE GENOMIC DNA]</scope>
    <source>
        <strain evidence="4">S2_005_002_R2_34</strain>
    </source>
</reference>
<feature type="transmembrane region" description="Helical" evidence="2">
    <location>
        <begin position="153"/>
        <end position="174"/>
    </location>
</feature>
<dbReference type="InterPro" id="IPR002656">
    <property type="entry name" value="Acyl_transf_3_dom"/>
</dbReference>
<evidence type="ECO:0000313" key="5">
    <source>
        <dbReference type="Proteomes" id="UP000249185"/>
    </source>
</evidence>
<gene>
    <name evidence="4" type="ORF">DI556_07535</name>
</gene>
<dbReference type="GO" id="GO:0016747">
    <property type="term" value="F:acyltransferase activity, transferring groups other than amino-acyl groups"/>
    <property type="evidence" value="ECO:0007669"/>
    <property type="project" value="InterPro"/>
</dbReference>
<keyword evidence="2" id="KW-0472">Membrane</keyword>
<sequence>MAISWAGKSLMDLDTGGAAERVAWADIAKAFSIILLVIWSMYGLSVYIDQMLILARMPMFFFVSGLFAHRVITRSEPLGFFRDKVGNLLYLYAIWAIFWYLSTEVVAYLWWGRPIEAEISTMVWDPIVEMWFFYGLAIAFAVAFLCRRLPVWAVFAVSMLAYLVVVARGDWLAIPFIEKVIRLFPYFWLGLVLRPIVWRTVDAHWRLWPLFAAAFLGLSYWLMDSPWQRFGPLTFAVTAIGIAALLGLAARTARFDWAWILKLVGGSTLYIYATQHITIFYLERVFGMIGPLPFEKLIMVPIVLVVGTLFGRWCARREGFRLLFSAPWAPYKPPSAISRPAPASAAGARAAGAKRREA</sequence>
<dbReference type="EMBL" id="QFPW01000004">
    <property type="protein sequence ID" value="PZQ50398.1"/>
    <property type="molecule type" value="Genomic_DNA"/>
</dbReference>
<feature type="compositionally biased region" description="Low complexity" evidence="1">
    <location>
        <begin position="334"/>
        <end position="351"/>
    </location>
</feature>
<feature type="transmembrane region" description="Helical" evidence="2">
    <location>
        <begin position="131"/>
        <end position="146"/>
    </location>
</feature>
<evidence type="ECO:0000313" key="4">
    <source>
        <dbReference type="EMBL" id="PZQ50398.1"/>
    </source>
</evidence>
<feature type="transmembrane region" description="Helical" evidence="2">
    <location>
        <begin position="257"/>
        <end position="277"/>
    </location>
</feature>
<comment type="caution">
    <text evidence="4">The sequence shown here is derived from an EMBL/GenBank/DDBJ whole genome shotgun (WGS) entry which is preliminary data.</text>
</comment>
<feature type="transmembrane region" description="Helical" evidence="2">
    <location>
        <begin position="180"/>
        <end position="198"/>
    </location>
</feature>